<protein>
    <recommendedName>
        <fullName evidence="3">DUF4034 domain-containing protein</fullName>
    </recommendedName>
</protein>
<evidence type="ECO:0008006" key="3">
    <source>
        <dbReference type="Google" id="ProtNLM"/>
    </source>
</evidence>
<name>A0A8J3WAT1_PLARO</name>
<dbReference type="AlphaFoldDB" id="A0A8J3WAT1"/>
<dbReference type="Proteomes" id="UP000655044">
    <property type="component" value="Unassembled WGS sequence"/>
</dbReference>
<dbReference type="Gene3D" id="1.25.40.10">
    <property type="entry name" value="Tetratricopeptide repeat domain"/>
    <property type="match status" value="1"/>
</dbReference>
<dbReference type="InterPro" id="IPR011990">
    <property type="entry name" value="TPR-like_helical_dom_sf"/>
</dbReference>
<keyword evidence="2" id="KW-1185">Reference proteome</keyword>
<reference evidence="1" key="1">
    <citation type="submission" date="2021-01" db="EMBL/GenBank/DDBJ databases">
        <title>Whole genome shotgun sequence of Planobispora rosea NBRC 15558.</title>
        <authorList>
            <person name="Komaki H."/>
            <person name="Tamura T."/>
        </authorList>
    </citation>
    <scope>NUCLEOTIDE SEQUENCE</scope>
    <source>
        <strain evidence="1">NBRC 15558</strain>
    </source>
</reference>
<evidence type="ECO:0000313" key="2">
    <source>
        <dbReference type="Proteomes" id="UP000655044"/>
    </source>
</evidence>
<accession>A0A8J3WAT1</accession>
<evidence type="ECO:0000313" key="1">
    <source>
        <dbReference type="EMBL" id="GIH82415.1"/>
    </source>
</evidence>
<sequence length="289" mass="32910">MAGRNWPVVRDFLNGVTDPDARAFYVGICSEARGVQDWIGQWIEAEPHSTLPLLVKGAHGVVWAWEARGTAYTSFTPEQQLKEFHGRLEMAEDCLEEVVERDPDDTTAWTWLVTSARGRRVGREETERRFHEAVGRHPWHVAAHEQMLQYLCRKWAGSHEEMFAFARKAVTASSPASPLGHLIADAHIEYWLSLPEGEDNLHMTHPEVRAELRSAAAQSVNHPGYRRGPGWPGPYNTFAFAFFLADDHEACRAQFQVIGDNRTEWPWSYHPLGATRAFAQIREKVTRGR</sequence>
<gene>
    <name evidence="1" type="ORF">Pro02_08230</name>
</gene>
<organism evidence="1 2">
    <name type="scientific">Planobispora rosea</name>
    <dbReference type="NCBI Taxonomy" id="35762"/>
    <lineage>
        <taxon>Bacteria</taxon>
        <taxon>Bacillati</taxon>
        <taxon>Actinomycetota</taxon>
        <taxon>Actinomycetes</taxon>
        <taxon>Streptosporangiales</taxon>
        <taxon>Streptosporangiaceae</taxon>
        <taxon>Planobispora</taxon>
    </lineage>
</organism>
<dbReference type="EMBL" id="BOOI01000006">
    <property type="protein sequence ID" value="GIH82415.1"/>
    <property type="molecule type" value="Genomic_DNA"/>
</dbReference>
<proteinExistence type="predicted"/>
<comment type="caution">
    <text evidence="1">The sequence shown here is derived from an EMBL/GenBank/DDBJ whole genome shotgun (WGS) entry which is preliminary data.</text>
</comment>